<dbReference type="GO" id="GO:0005737">
    <property type="term" value="C:cytoplasm"/>
    <property type="evidence" value="ECO:0007669"/>
    <property type="project" value="TreeGrafter"/>
</dbReference>
<sequence>MGYLTEKRKHTEQNQRILRGLLKEPGNRYCADCKVAKNPRWASWSLGIFICIRCSGIHRSMGTHISKVKSVDLDSWTDEEVQSMVLWGNEKANKFWEAGLPDGYVPDEGKIQSFIRTKYDMKKWCPPGSDGHVPDPRTIKNGHPASVTVSATSQNGSFGAHRANSSETQSSNTLLDLGVDLQTAKPVQKSEPITSLRPQPTRSISSNSQSTLSMLDGSISQEQSRQKQKNSRPELKKSILSLYSTPSASSQSLPASSNTRNGASSNFGYLSSQNQTVLSGFSTPVAPLPTSRNVQAAWNVSNVWASSKSSSTSDSMQDSRSGSQTENNDAFKNIWK</sequence>
<feature type="region of interest" description="Disordered" evidence="6">
    <location>
        <begin position="306"/>
        <end position="336"/>
    </location>
</feature>
<dbReference type="PROSITE" id="PS50115">
    <property type="entry name" value="ARFGAP"/>
    <property type="match status" value="1"/>
</dbReference>
<evidence type="ECO:0000256" key="2">
    <source>
        <dbReference type="ARBA" id="ARBA00022723"/>
    </source>
</evidence>
<reference evidence="8 9" key="1">
    <citation type="submission" date="2019-07" db="EMBL/GenBank/DDBJ databases">
        <authorList>
            <person name="Friedrich A."/>
            <person name="Schacherer J."/>
        </authorList>
    </citation>
    <scope>NUCLEOTIDE SEQUENCE [LARGE SCALE GENOMIC DNA]</scope>
</reference>
<dbReference type="InterPro" id="IPR044732">
    <property type="entry name" value="ArfGAP_SMAP1-like"/>
</dbReference>
<feature type="compositionally biased region" description="Polar residues" evidence="6">
    <location>
        <begin position="191"/>
        <end position="223"/>
    </location>
</feature>
<evidence type="ECO:0000256" key="1">
    <source>
        <dbReference type="ARBA" id="ARBA00022468"/>
    </source>
</evidence>
<dbReference type="SMART" id="SM00105">
    <property type="entry name" value="ArfGap"/>
    <property type="match status" value="1"/>
</dbReference>
<keyword evidence="1" id="KW-0343">GTPase activation</keyword>
<organism evidence="8 9">
    <name type="scientific">Dekkera bruxellensis</name>
    <name type="common">Brettanomyces custersii</name>
    <dbReference type="NCBI Taxonomy" id="5007"/>
    <lineage>
        <taxon>Eukaryota</taxon>
        <taxon>Fungi</taxon>
        <taxon>Dikarya</taxon>
        <taxon>Ascomycota</taxon>
        <taxon>Saccharomycotina</taxon>
        <taxon>Pichiomycetes</taxon>
        <taxon>Pichiales</taxon>
        <taxon>Pichiaceae</taxon>
        <taxon>Brettanomyces</taxon>
    </lineage>
</organism>
<dbReference type="InterPro" id="IPR038508">
    <property type="entry name" value="ArfGAP_dom_sf"/>
</dbReference>
<dbReference type="InterPro" id="IPR051718">
    <property type="entry name" value="ARF_GTPase-activating"/>
</dbReference>
<dbReference type="InterPro" id="IPR037278">
    <property type="entry name" value="ARFGAP/RecO"/>
</dbReference>
<dbReference type="AlphaFoldDB" id="A0A7D9CYM8"/>
<evidence type="ECO:0000256" key="4">
    <source>
        <dbReference type="ARBA" id="ARBA00022833"/>
    </source>
</evidence>
<keyword evidence="9" id="KW-1185">Reference proteome</keyword>
<dbReference type="PANTHER" id="PTHR45705">
    <property type="entry name" value="FI20236P1"/>
    <property type="match status" value="1"/>
</dbReference>
<dbReference type="GO" id="GO:0006891">
    <property type="term" value="P:intra-Golgi vesicle-mediated transport"/>
    <property type="evidence" value="ECO:0007669"/>
    <property type="project" value="TreeGrafter"/>
</dbReference>
<evidence type="ECO:0000313" key="8">
    <source>
        <dbReference type="EMBL" id="VUG18978.1"/>
    </source>
</evidence>
<accession>A0A7D9CYM8</accession>
<proteinExistence type="predicted"/>
<gene>
    <name evidence="8" type="ORF">DEBR0S4_07404G</name>
</gene>
<keyword evidence="2" id="KW-0479">Metal-binding</keyword>
<dbReference type="InterPro" id="IPR001164">
    <property type="entry name" value="ArfGAP_dom"/>
</dbReference>
<name>A0A7D9CYM8_DEKBR</name>
<feature type="compositionally biased region" description="Low complexity" evidence="6">
    <location>
        <begin position="238"/>
        <end position="257"/>
    </location>
</feature>
<feature type="compositionally biased region" description="Low complexity" evidence="6">
    <location>
        <begin position="306"/>
        <end position="323"/>
    </location>
</feature>
<feature type="compositionally biased region" description="Polar residues" evidence="6">
    <location>
        <begin position="147"/>
        <end position="170"/>
    </location>
</feature>
<dbReference type="EMBL" id="CABFWN010000004">
    <property type="protein sequence ID" value="VUG18978.1"/>
    <property type="molecule type" value="Genomic_DNA"/>
</dbReference>
<dbReference type="PRINTS" id="PR00405">
    <property type="entry name" value="REVINTRACTNG"/>
</dbReference>
<dbReference type="Proteomes" id="UP000478008">
    <property type="component" value="Unassembled WGS sequence"/>
</dbReference>
<feature type="domain" description="Arf-GAP" evidence="7">
    <location>
        <begin position="15"/>
        <end position="132"/>
    </location>
</feature>
<evidence type="ECO:0000313" key="9">
    <source>
        <dbReference type="Proteomes" id="UP000478008"/>
    </source>
</evidence>
<dbReference type="FunFam" id="1.10.220.150:FF:000009">
    <property type="entry name" value="stromal membrane-associated protein 1 isoform X1"/>
    <property type="match status" value="1"/>
</dbReference>
<dbReference type="GO" id="GO:0006888">
    <property type="term" value="P:endoplasmic reticulum to Golgi vesicle-mediated transport"/>
    <property type="evidence" value="ECO:0007669"/>
    <property type="project" value="TreeGrafter"/>
</dbReference>
<dbReference type="SUPFAM" id="SSF57863">
    <property type="entry name" value="ArfGap/RecO-like zinc finger"/>
    <property type="match status" value="1"/>
</dbReference>
<feature type="region of interest" description="Disordered" evidence="6">
    <location>
        <begin position="127"/>
        <end position="170"/>
    </location>
</feature>
<evidence type="ECO:0000259" key="7">
    <source>
        <dbReference type="PROSITE" id="PS50115"/>
    </source>
</evidence>
<dbReference type="PANTHER" id="PTHR45705:SF1">
    <property type="entry name" value="FI20236P1"/>
    <property type="match status" value="1"/>
</dbReference>
<keyword evidence="3 5" id="KW-0863">Zinc-finger</keyword>
<dbReference type="Gene3D" id="1.10.220.150">
    <property type="entry name" value="Arf GTPase activating protein"/>
    <property type="match status" value="1"/>
</dbReference>
<dbReference type="CDD" id="cd08839">
    <property type="entry name" value="ArfGap_SMAP"/>
    <property type="match status" value="1"/>
</dbReference>
<evidence type="ECO:0000256" key="5">
    <source>
        <dbReference type="PROSITE-ProRule" id="PRU00288"/>
    </source>
</evidence>
<feature type="compositionally biased region" description="Polar residues" evidence="6">
    <location>
        <begin position="258"/>
        <end position="267"/>
    </location>
</feature>
<keyword evidence="4" id="KW-0862">Zinc</keyword>
<protein>
    <submittedName>
        <fullName evidence="8">DEBR0S4_07404g1_1</fullName>
    </submittedName>
</protein>
<dbReference type="GO" id="GO:0005096">
    <property type="term" value="F:GTPase activator activity"/>
    <property type="evidence" value="ECO:0007669"/>
    <property type="project" value="UniProtKB-KW"/>
</dbReference>
<dbReference type="Pfam" id="PF01412">
    <property type="entry name" value="ArfGap"/>
    <property type="match status" value="1"/>
</dbReference>
<evidence type="ECO:0000256" key="6">
    <source>
        <dbReference type="SAM" id="MobiDB-lite"/>
    </source>
</evidence>
<evidence type="ECO:0000256" key="3">
    <source>
        <dbReference type="ARBA" id="ARBA00022771"/>
    </source>
</evidence>
<feature type="region of interest" description="Disordered" evidence="6">
    <location>
        <begin position="185"/>
        <end position="267"/>
    </location>
</feature>
<dbReference type="GO" id="GO:0008270">
    <property type="term" value="F:zinc ion binding"/>
    <property type="evidence" value="ECO:0007669"/>
    <property type="project" value="UniProtKB-KW"/>
</dbReference>